<comment type="caution">
    <text evidence="1">The sequence shown here is derived from an EMBL/GenBank/DDBJ whole genome shotgun (WGS) entry which is preliminary data.</text>
</comment>
<dbReference type="AlphaFoldDB" id="E7G8Z8"/>
<sequence>MSPKELLYIEDALGHEEYLKKQCTEVASKLQDAELKEYVNQLVTKHNELFQQFYNLL</sequence>
<name>E7G8Z8_9FIRM</name>
<dbReference type="STRING" id="100884.GCA_000269565_03077"/>
<keyword evidence="2" id="KW-1185">Reference proteome</keyword>
<evidence type="ECO:0000313" key="1">
    <source>
        <dbReference type="EMBL" id="EFW05439.1"/>
    </source>
</evidence>
<gene>
    <name evidence="1" type="ORF">HMPREF9488_01236</name>
</gene>
<proteinExistence type="predicted"/>
<accession>E7G8Z8</accession>
<dbReference type="eggNOG" id="ENOG5032Z68">
    <property type="taxonomic scope" value="Bacteria"/>
</dbReference>
<reference evidence="1 2" key="1">
    <citation type="submission" date="2010-12" db="EMBL/GenBank/DDBJ databases">
        <title>The Genome Sequence of Coprobacillus sp. strain 29_1.</title>
        <authorList>
            <consortium name="The Broad Institute Genome Sequencing Platform"/>
            <person name="Earl A."/>
            <person name="Ward D."/>
            <person name="Feldgarden M."/>
            <person name="Gevers D."/>
            <person name="Daigneault M."/>
            <person name="Sibley C.D."/>
            <person name="White A."/>
            <person name="Strauss J."/>
            <person name="Allen-Vercoe E."/>
            <person name="Young S.K."/>
            <person name="Zeng Q."/>
            <person name="Gargeya S."/>
            <person name="Fitzgerald M."/>
            <person name="Haas B."/>
            <person name="Abouelleil A."/>
            <person name="Alvarado L."/>
            <person name="Arachchi H.M."/>
            <person name="Berlin A."/>
            <person name="Brown A."/>
            <person name="Chapman S.B."/>
            <person name="Chen Z."/>
            <person name="Dunbar C."/>
            <person name="Freedman E."/>
            <person name="Gearin G."/>
            <person name="Gellesch M."/>
            <person name="Goldberg J."/>
            <person name="Griggs A."/>
            <person name="Gujja S."/>
            <person name="Heilman E."/>
            <person name="Heiman D."/>
            <person name="Howarth C."/>
            <person name="Larson L."/>
            <person name="Lui A."/>
            <person name="MacDonald P.J.P."/>
            <person name="Mehta T."/>
            <person name="Montmayeur A."/>
            <person name="Murphy C."/>
            <person name="Neiman D."/>
            <person name="Pearson M."/>
            <person name="Priest M."/>
            <person name="Roberts A."/>
            <person name="Saif S."/>
            <person name="Shea T."/>
            <person name="Shenoy N."/>
            <person name="Sisk P."/>
            <person name="Stolte C."/>
            <person name="Sykes S."/>
            <person name="White J."/>
            <person name="Yandava C."/>
            <person name="Nusbaum C."/>
            <person name="Birren B."/>
        </authorList>
    </citation>
    <scope>NUCLEOTIDE SEQUENCE [LARGE SCALE GENOMIC DNA]</scope>
    <source>
        <strain evidence="1 2">29_1</strain>
    </source>
</reference>
<dbReference type="GeneID" id="78231771"/>
<dbReference type="HOGENOM" id="CLU_168781_2_0_9"/>
<dbReference type="EMBL" id="ADKX01000023">
    <property type="protein sequence ID" value="EFW05439.1"/>
    <property type="molecule type" value="Genomic_DNA"/>
</dbReference>
<protein>
    <recommendedName>
        <fullName evidence="3">Spore coat protein</fullName>
    </recommendedName>
</protein>
<dbReference type="Proteomes" id="UP000003157">
    <property type="component" value="Unassembled WGS sequence"/>
</dbReference>
<dbReference type="RefSeq" id="WP_008788352.1">
    <property type="nucleotide sequence ID" value="NZ_AKCB01000002.1"/>
</dbReference>
<evidence type="ECO:0000313" key="2">
    <source>
        <dbReference type="Proteomes" id="UP000003157"/>
    </source>
</evidence>
<evidence type="ECO:0008006" key="3">
    <source>
        <dbReference type="Google" id="ProtNLM"/>
    </source>
</evidence>
<organism evidence="1 2">
    <name type="scientific">Coprobacillus cateniformis</name>
    <dbReference type="NCBI Taxonomy" id="100884"/>
    <lineage>
        <taxon>Bacteria</taxon>
        <taxon>Bacillati</taxon>
        <taxon>Bacillota</taxon>
        <taxon>Erysipelotrichia</taxon>
        <taxon>Erysipelotrichales</taxon>
        <taxon>Coprobacillaceae</taxon>
        <taxon>Coprobacillus</taxon>
    </lineage>
</organism>